<evidence type="ECO:0000256" key="3">
    <source>
        <dbReference type="ARBA" id="ARBA00022840"/>
    </source>
</evidence>
<dbReference type="Gene3D" id="3.30.420.40">
    <property type="match status" value="2"/>
</dbReference>
<name>A0A173LPM3_9ACTN</name>
<evidence type="ECO:0000256" key="2">
    <source>
        <dbReference type="ARBA" id="ARBA00022741"/>
    </source>
</evidence>
<dbReference type="EMBL" id="CP015961">
    <property type="protein sequence ID" value="ANI93883.1"/>
    <property type="molecule type" value="Genomic_DNA"/>
</dbReference>
<evidence type="ECO:0000313" key="7">
    <source>
        <dbReference type="EMBL" id="ANI93883.1"/>
    </source>
</evidence>
<keyword evidence="2" id="KW-0547">Nucleotide-binding</keyword>
<reference evidence="7 8" key="1">
    <citation type="submission" date="2016-06" db="EMBL/GenBank/DDBJ databases">
        <title>Complete genome sequence of a saline-alkali tolerant type strain Dietzia timorensis ID05-A0528T.</title>
        <authorList>
            <person name="Wu X."/>
        </authorList>
    </citation>
    <scope>NUCLEOTIDE SEQUENCE [LARGE SCALE GENOMIC DNA]</scope>
    <source>
        <strain evidence="7 8">ID05-A0528</strain>
    </source>
</reference>
<keyword evidence="8" id="KW-1185">Reference proteome</keyword>
<dbReference type="AlphaFoldDB" id="A0A173LPM3"/>
<dbReference type="GO" id="GO:0140662">
    <property type="term" value="F:ATP-dependent protein folding chaperone"/>
    <property type="evidence" value="ECO:0007669"/>
    <property type="project" value="InterPro"/>
</dbReference>
<feature type="region of interest" description="Disordered" evidence="6">
    <location>
        <begin position="377"/>
        <end position="416"/>
    </location>
</feature>
<keyword evidence="4" id="KW-0346">Stress response</keyword>
<evidence type="ECO:0000313" key="8">
    <source>
        <dbReference type="Proteomes" id="UP000186104"/>
    </source>
</evidence>
<dbReference type="KEGG" id="dtm:BJL86_3124"/>
<proteinExistence type="inferred from homology"/>
<evidence type="ECO:0000256" key="1">
    <source>
        <dbReference type="ARBA" id="ARBA00007381"/>
    </source>
</evidence>
<dbReference type="GO" id="GO:0005524">
    <property type="term" value="F:ATP binding"/>
    <property type="evidence" value="ECO:0007669"/>
    <property type="project" value="UniProtKB-KW"/>
</dbReference>
<sequence>MAGGWKLAIDFGTSNTAAAHTSPRSGEVEPVALTHGGNLLPSAVYAEPSGAIAAGAAAANRAEGDASGFMPFPKRAIGSNTVRLRDREVAVVDLFAAVLHVAYRSACRKHGDIPPEKVVLTHPEAWDDSALLALKEASRRAGIDPDSLLFVSEPRAAATYYTTTSNLQPGERIGVFDFGGGTLDIAILEAVPGGDFRILAARGDNGIGGRNFDALIREWVFSQLDDSNPPLAEHLRSGASTSSLRALDISVRAAKEVLSEEASASISVSTSVGAETLLLTRAEFDGLIGAEIQRAVELTWQAMSDGGVAQNGLRALYLTGGSSQVPLIHSRLSEFAPVATLDDPKTVVAQGALLGALRVEQMQPPAQSEDYNFAQHGFAPAPALDGSGPAQGPQQNVAGPHQAASPQAGSGSKKKSGGLSGGKLAAVIGAAVVAVAVAVGGTYFLTSGGFGGAESFVTDPVGEGPDGITAALPEAMRNVTTCEAKEQTAPSGKTVPGAQCMADNEAGALGEKSSYSFPAYVDEVAAISLVDEQRADAANPESRIKVTEMTSDSGNVLGFIQEGQGFLSLLVVNTANHLILDSFFPGDVAAAETLWESSGFAAM</sequence>
<dbReference type="SUPFAM" id="SSF53067">
    <property type="entry name" value="Actin-like ATPase domain"/>
    <property type="match status" value="2"/>
</dbReference>
<dbReference type="InterPro" id="IPR013126">
    <property type="entry name" value="Hsp_70_fam"/>
</dbReference>
<keyword evidence="5" id="KW-0143">Chaperone</keyword>
<dbReference type="PANTHER" id="PTHR42749">
    <property type="entry name" value="CELL SHAPE-DETERMINING PROTEIN MREB"/>
    <property type="match status" value="1"/>
</dbReference>
<gene>
    <name evidence="7" type="ORF">BJL86_3124</name>
</gene>
<evidence type="ECO:0000256" key="5">
    <source>
        <dbReference type="ARBA" id="ARBA00023186"/>
    </source>
</evidence>
<dbReference type="Pfam" id="PF00012">
    <property type="entry name" value="HSP70"/>
    <property type="match status" value="1"/>
</dbReference>
<dbReference type="PROSITE" id="PS01036">
    <property type="entry name" value="HSP70_3"/>
    <property type="match status" value="1"/>
</dbReference>
<dbReference type="InterPro" id="IPR018181">
    <property type="entry name" value="Heat_shock_70_CS"/>
</dbReference>
<keyword evidence="3" id="KW-0067">ATP-binding</keyword>
<evidence type="ECO:0000256" key="6">
    <source>
        <dbReference type="SAM" id="MobiDB-lite"/>
    </source>
</evidence>
<dbReference type="STRING" id="499555.BJL86_3124"/>
<dbReference type="Proteomes" id="UP000186104">
    <property type="component" value="Chromosome"/>
</dbReference>
<comment type="similarity">
    <text evidence="1">Belongs to the heat shock protein 70 family.</text>
</comment>
<dbReference type="Gene3D" id="3.90.640.10">
    <property type="entry name" value="Actin, Chain A, domain 4"/>
    <property type="match status" value="1"/>
</dbReference>
<protein>
    <submittedName>
        <fullName evidence="7">Chaperone protein HscA</fullName>
    </submittedName>
</protein>
<accession>A0A173LPM3</accession>
<organism evidence="7 8">
    <name type="scientific">Dietzia timorensis</name>
    <dbReference type="NCBI Taxonomy" id="499555"/>
    <lineage>
        <taxon>Bacteria</taxon>
        <taxon>Bacillati</taxon>
        <taxon>Actinomycetota</taxon>
        <taxon>Actinomycetes</taxon>
        <taxon>Mycobacteriales</taxon>
        <taxon>Dietziaceae</taxon>
        <taxon>Dietzia</taxon>
    </lineage>
</organism>
<dbReference type="PANTHER" id="PTHR42749:SF1">
    <property type="entry name" value="CELL SHAPE-DETERMINING PROTEIN MREB"/>
    <property type="match status" value="1"/>
</dbReference>
<dbReference type="PRINTS" id="PR00301">
    <property type="entry name" value="HEATSHOCK70"/>
</dbReference>
<dbReference type="InterPro" id="IPR043129">
    <property type="entry name" value="ATPase_NBD"/>
</dbReference>
<evidence type="ECO:0000256" key="4">
    <source>
        <dbReference type="ARBA" id="ARBA00023016"/>
    </source>
</evidence>